<dbReference type="InterPro" id="IPR032675">
    <property type="entry name" value="LRR_dom_sf"/>
</dbReference>
<organism evidence="1 2">
    <name type="scientific">Psilocybe cf. subviscida</name>
    <dbReference type="NCBI Taxonomy" id="2480587"/>
    <lineage>
        <taxon>Eukaryota</taxon>
        <taxon>Fungi</taxon>
        <taxon>Dikarya</taxon>
        <taxon>Basidiomycota</taxon>
        <taxon>Agaricomycotina</taxon>
        <taxon>Agaricomycetes</taxon>
        <taxon>Agaricomycetidae</taxon>
        <taxon>Agaricales</taxon>
        <taxon>Agaricineae</taxon>
        <taxon>Strophariaceae</taxon>
        <taxon>Psilocybe</taxon>
    </lineage>
</organism>
<comment type="caution">
    <text evidence="1">The sequence shown here is derived from an EMBL/GenBank/DDBJ whole genome shotgun (WGS) entry which is preliminary data.</text>
</comment>
<accession>A0A8H5FA77</accession>
<protein>
    <recommendedName>
        <fullName evidence="3">F-box domain-containing protein</fullName>
    </recommendedName>
</protein>
<evidence type="ECO:0000313" key="2">
    <source>
        <dbReference type="Proteomes" id="UP000567179"/>
    </source>
</evidence>
<evidence type="ECO:0000313" key="1">
    <source>
        <dbReference type="EMBL" id="KAF5329485.1"/>
    </source>
</evidence>
<proteinExistence type="predicted"/>
<evidence type="ECO:0008006" key="3">
    <source>
        <dbReference type="Google" id="ProtNLM"/>
    </source>
</evidence>
<dbReference type="AlphaFoldDB" id="A0A8H5FA77"/>
<name>A0A8H5FA77_9AGAR</name>
<dbReference type="Proteomes" id="UP000567179">
    <property type="component" value="Unassembled WGS sequence"/>
</dbReference>
<keyword evidence="2" id="KW-1185">Reference proteome</keyword>
<dbReference type="OrthoDB" id="2980971at2759"/>
<reference evidence="1 2" key="1">
    <citation type="journal article" date="2020" name="ISME J.">
        <title>Uncovering the hidden diversity of litter-decomposition mechanisms in mushroom-forming fungi.</title>
        <authorList>
            <person name="Floudas D."/>
            <person name="Bentzer J."/>
            <person name="Ahren D."/>
            <person name="Johansson T."/>
            <person name="Persson P."/>
            <person name="Tunlid A."/>
        </authorList>
    </citation>
    <scope>NUCLEOTIDE SEQUENCE [LARGE SCALE GENOMIC DNA]</scope>
    <source>
        <strain evidence="1 2">CBS 101986</strain>
    </source>
</reference>
<dbReference type="Gene3D" id="3.80.10.10">
    <property type="entry name" value="Ribonuclease Inhibitor"/>
    <property type="match status" value="1"/>
</dbReference>
<gene>
    <name evidence="1" type="ORF">D9619_009508</name>
</gene>
<dbReference type="SUPFAM" id="SSF52047">
    <property type="entry name" value="RNI-like"/>
    <property type="match status" value="1"/>
</dbReference>
<sequence>MKPRPLPLELQWKIIQHADNDSDLCSLALCCRNFRDEAQKSLFRHPTAVGFSQLRNFLEAIICSPTRLAFMVQSYWMVEPSRDNLEAERRIAATALYHMRHLTSLEVEHPDCIDIVALMHCAFKLEVLIWGSKVTTEETPPMLFDFLGAQPTLRRLTIYDHPSAVENREVLRDDPKWCPNLVYLGAQQGFLDIFLAEHRSIRHLECFRFSSASAELANIPSSRTESVEYLTILTYEPRLDFPFLERMASLVLLDVITSYTSDTDMHTKLRFLTSTRRLQYLVFTEPLSRYSNKVTTFDTAQAAFALCHTLKHVDIRQKGWTPGRYDRFYPPQNSGEMERRVVRAHEIYAWRENP</sequence>
<dbReference type="EMBL" id="JAACJJ010000002">
    <property type="protein sequence ID" value="KAF5329485.1"/>
    <property type="molecule type" value="Genomic_DNA"/>
</dbReference>